<evidence type="ECO:0000256" key="7">
    <source>
        <dbReference type="ARBA" id="ARBA00023173"/>
    </source>
</evidence>
<feature type="transmembrane region" description="Helical" evidence="10">
    <location>
        <begin position="102"/>
        <end position="123"/>
    </location>
</feature>
<reference evidence="12" key="2">
    <citation type="submission" date="2022-09" db="EMBL/GenBank/DDBJ databases">
        <title>Aerococcus urinae taxonomy study.</title>
        <authorList>
            <person name="Christensen J."/>
            <person name="Senneby E."/>
        </authorList>
    </citation>
    <scope>NUCLEOTIDE SEQUENCE</scope>
    <source>
        <strain evidence="12">NLD-066-U95</strain>
    </source>
</reference>
<evidence type="ECO:0000313" key="13">
    <source>
        <dbReference type="EMBL" id="QPS01421.1"/>
    </source>
</evidence>
<evidence type="ECO:0000256" key="4">
    <source>
        <dbReference type="ARBA" id="ARBA00022989"/>
    </source>
</evidence>
<evidence type="ECO:0000256" key="1">
    <source>
        <dbReference type="ARBA" id="ARBA00004141"/>
    </source>
</evidence>
<dbReference type="AlphaFoldDB" id="A0A0X8FEW9"/>
<feature type="transmembrane region" description="Helical" evidence="10">
    <location>
        <begin position="271"/>
        <end position="288"/>
    </location>
</feature>
<evidence type="ECO:0000256" key="6">
    <source>
        <dbReference type="ARBA" id="ARBA00023136"/>
    </source>
</evidence>
<dbReference type="PROSITE" id="PS51202">
    <property type="entry name" value="RCK_C"/>
    <property type="match status" value="1"/>
</dbReference>
<keyword evidence="2" id="KW-0813">Transport</keyword>
<comment type="subcellular location">
    <subcellularLocation>
        <location evidence="1">Membrane</location>
        <topology evidence="1">Multi-pass membrane protein</topology>
    </subcellularLocation>
</comment>
<evidence type="ECO:0000256" key="8">
    <source>
        <dbReference type="ARBA" id="ARBA00023214"/>
    </source>
</evidence>
<keyword evidence="3 10" id="KW-0812">Transmembrane</keyword>
<dbReference type="PANTHER" id="PTHR43427">
    <property type="entry name" value="CHLORIDE CHANNEL PROTEIN CLC-E"/>
    <property type="match status" value="1"/>
</dbReference>
<dbReference type="PRINTS" id="PR00762">
    <property type="entry name" value="CLCHANNEL"/>
</dbReference>
<feature type="transmembrane region" description="Helical" evidence="10">
    <location>
        <begin position="60"/>
        <end position="81"/>
    </location>
</feature>
<dbReference type="Gene3D" id="1.10.3080.10">
    <property type="entry name" value="Clc chloride channel"/>
    <property type="match status" value="1"/>
</dbReference>
<proteinExistence type="predicted"/>
<evidence type="ECO:0000259" key="11">
    <source>
        <dbReference type="PROSITE" id="PS51202"/>
    </source>
</evidence>
<dbReference type="Proteomes" id="UP001069145">
    <property type="component" value="Unassembled WGS sequence"/>
</dbReference>
<dbReference type="GO" id="GO:0008324">
    <property type="term" value="F:monoatomic cation transmembrane transporter activity"/>
    <property type="evidence" value="ECO:0007669"/>
    <property type="project" value="InterPro"/>
</dbReference>
<dbReference type="KEGG" id="aun:AWM73_01430"/>
<gene>
    <name evidence="13" type="ORF">I6G68_08625</name>
    <name evidence="12" type="ORF">ODY43_05040</name>
</gene>
<keyword evidence="5" id="KW-0406">Ion transport</keyword>
<feature type="transmembrane region" description="Helical" evidence="10">
    <location>
        <begin position="332"/>
        <end position="355"/>
    </location>
</feature>
<dbReference type="Pfam" id="PF00654">
    <property type="entry name" value="Voltage_CLC"/>
    <property type="match status" value="1"/>
</dbReference>
<dbReference type="RefSeq" id="WP_060777749.1">
    <property type="nucleotide sequence ID" value="NZ_CAJHLF010000001.1"/>
</dbReference>
<dbReference type="CDD" id="cd01031">
    <property type="entry name" value="EriC"/>
    <property type="match status" value="1"/>
</dbReference>
<dbReference type="SUPFAM" id="SSF81340">
    <property type="entry name" value="Clc chloride channel"/>
    <property type="match status" value="1"/>
</dbReference>
<dbReference type="Gene3D" id="3.30.70.1450">
    <property type="entry name" value="Regulator of K+ conductance, C-terminal domain"/>
    <property type="match status" value="1"/>
</dbReference>
<dbReference type="PANTHER" id="PTHR43427:SF6">
    <property type="entry name" value="CHLORIDE CHANNEL PROTEIN CLC-E"/>
    <property type="match status" value="1"/>
</dbReference>
<evidence type="ECO:0000256" key="3">
    <source>
        <dbReference type="ARBA" id="ARBA00022692"/>
    </source>
</evidence>
<keyword evidence="15" id="KW-1185">Reference proteome</keyword>
<evidence type="ECO:0000313" key="15">
    <source>
        <dbReference type="Proteomes" id="UP001069145"/>
    </source>
</evidence>
<reference evidence="13 14" key="1">
    <citation type="submission" date="2020-12" db="EMBL/GenBank/DDBJ databases">
        <title>FDA dAtabase for Regulatory Grade micrObial Sequences (FDA-ARGOS): Supporting development and validation of Infectious Disease Dx tests.</title>
        <authorList>
            <person name="Sproer C."/>
            <person name="Gronow S."/>
            <person name="Severitt S."/>
            <person name="Schroder I."/>
            <person name="Tallon L."/>
            <person name="Sadzewicz L."/>
            <person name="Zhao X."/>
            <person name="Boylan J."/>
            <person name="Ott S."/>
            <person name="Bowen H."/>
            <person name="Vavikolanu K."/>
            <person name="Mehta A."/>
            <person name="Aluvathingal J."/>
            <person name="Nadendla S."/>
            <person name="Lowell S."/>
            <person name="Myers T."/>
            <person name="Yan Y."/>
            <person name="Sichtig H."/>
        </authorList>
    </citation>
    <scope>NUCLEOTIDE SEQUENCE [LARGE SCALE GENOMIC DNA]</scope>
    <source>
        <strain evidence="13 14">FDAARGOS_911</strain>
    </source>
</reference>
<dbReference type="InterPro" id="IPR014743">
    <property type="entry name" value="Cl-channel_core"/>
</dbReference>
<keyword evidence="8" id="KW-0868">Chloride</keyword>
<name>A0A0X8FEW9_9LACT</name>
<keyword evidence="9" id="KW-0407">Ion channel</keyword>
<dbReference type="InterPro" id="IPR001807">
    <property type="entry name" value="ClC"/>
</dbReference>
<accession>A0A0X8FEW9</accession>
<dbReference type="InterPro" id="IPR036721">
    <property type="entry name" value="RCK_C_sf"/>
</dbReference>
<sequence length="515" mass="55598">MKTSPFKTNKLQTEVAKSHALSIIEAIAVGALAGFFAVLYRYLLGYASQWHTWLFSQNHLSFIAITIITVILMAWVTGYLLKRSPLSGGSGIPQVTGELLGQFNMPVLSLLLSKFVGGLFAIISGMSLGREGPSIQIGAAVAKGYSKKRQTSPEDTRLLITAGAAAGLAAAFNAPIAASLFVLEEIHKSISSFILIPALISAILADLISKSLFGLQPSFALKTPKSFPLKLYFALILLGIASALIGYCFSKSLLALQTTMQKFFPKIIHRVMVGFLLAALVSYGFSWITGSGHELVFDFIAQPFSLKLLLIILFAKIFFTAFCYSTGVPGGIFLPTLAIGCLSGASVFMLIQLFLPIDSALLTNFMVLGMVGVLTAVVRSPLTSIILVVEMVGNLNNLLPLAIVAALAYVICERLGLAPIYESLYERMQDKAATKLTKKKISLTYQVSVLSQFNQLAVKDLAFPPSALLLNIERKGQSITPHGDTTLQALDTVKVLLDEDDLATSKKYIHSMNKD</sequence>
<keyword evidence="7" id="KW-0869">Chloride channel</keyword>
<feature type="transmembrane region" description="Helical" evidence="10">
    <location>
        <begin position="229"/>
        <end position="250"/>
    </location>
</feature>
<evidence type="ECO:0000256" key="10">
    <source>
        <dbReference type="SAM" id="Phobius"/>
    </source>
</evidence>
<feature type="transmembrane region" description="Helical" evidence="10">
    <location>
        <begin position="190"/>
        <end position="209"/>
    </location>
</feature>
<feature type="transmembrane region" description="Helical" evidence="10">
    <location>
        <begin position="158"/>
        <end position="183"/>
    </location>
</feature>
<evidence type="ECO:0000256" key="2">
    <source>
        <dbReference type="ARBA" id="ARBA00022448"/>
    </source>
</evidence>
<dbReference type="SUPFAM" id="SSF116726">
    <property type="entry name" value="TrkA C-terminal domain-like"/>
    <property type="match status" value="1"/>
</dbReference>
<organism evidence="13 14">
    <name type="scientific">Aerococcus urinae</name>
    <dbReference type="NCBI Taxonomy" id="1376"/>
    <lineage>
        <taxon>Bacteria</taxon>
        <taxon>Bacillati</taxon>
        <taxon>Bacillota</taxon>
        <taxon>Bacilli</taxon>
        <taxon>Lactobacillales</taxon>
        <taxon>Aerococcaceae</taxon>
        <taxon>Aerococcus</taxon>
    </lineage>
</organism>
<dbReference type="GO" id="GO:0005254">
    <property type="term" value="F:chloride channel activity"/>
    <property type="evidence" value="ECO:0007669"/>
    <property type="project" value="UniProtKB-KW"/>
</dbReference>
<feature type="transmembrane region" description="Helical" evidence="10">
    <location>
        <begin position="385"/>
        <end position="411"/>
    </location>
</feature>
<feature type="transmembrane region" description="Helical" evidence="10">
    <location>
        <begin position="361"/>
        <end position="378"/>
    </location>
</feature>
<evidence type="ECO:0000256" key="9">
    <source>
        <dbReference type="ARBA" id="ARBA00023303"/>
    </source>
</evidence>
<evidence type="ECO:0000256" key="5">
    <source>
        <dbReference type="ARBA" id="ARBA00023065"/>
    </source>
</evidence>
<dbReference type="InterPro" id="IPR006037">
    <property type="entry name" value="RCK_C"/>
</dbReference>
<feature type="transmembrane region" description="Helical" evidence="10">
    <location>
        <begin position="308"/>
        <end position="325"/>
    </location>
</feature>
<dbReference type="EMBL" id="CP065662">
    <property type="protein sequence ID" value="QPS01421.1"/>
    <property type="molecule type" value="Genomic_DNA"/>
</dbReference>
<dbReference type="Proteomes" id="UP000594771">
    <property type="component" value="Chromosome"/>
</dbReference>
<dbReference type="GeneID" id="35768478"/>
<protein>
    <submittedName>
        <fullName evidence="13">Chloride channel protein</fullName>
    </submittedName>
</protein>
<dbReference type="GO" id="GO:0034707">
    <property type="term" value="C:chloride channel complex"/>
    <property type="evidence" value="ECO:0007669"/>
    <property type="project" value="UniProtKB-KW"/>
</dbReference>
<dbReference type="GO" id="GO:0006813">
    <property type="term" value="P:potassium ion transport"/>
    <property type="evidence" value="ECO:0007669"/>
    <property type="project" value="InterPro"/>
</dbReference>
<keyword evidence="6 10" id="KW-0472">Membrane</keyword>
<dbReference type="OrthoDB" id="9812438at2"/>
<keyword evidence="4 10" id="KW-1133">Transmembrane helix</keyword>
<evidence type="ECO:0000313" key="14">
    <source>
        <dbReference type="Proteomes" id="UP000594771"/>
    </source>
</evidence>
<dbReference type="EMBL" id="JAOTML010000004">
    <property type="protein sequence ID" value="MCY3053354.1"/>
    <property type="molecule type" value="Genomic_DNA"/>
</dbReference>
<feature type="transmembrane region" description="Helical" evidence="10">
    <location>
        <begin position="20"/>
        <end position="40"/>
    </location>
</feature>
<evidence type="ECO:0000313" key="12">
    <source>
        <dbReference type="EMBL" id="MCY3053354.1"/>
    </source>
</evidence>
<feature type="domain" description="RCK C-terminal" evidence="11">
    <location>
        <begin position="430"/>
        <end position="511"/>
    </location>
</feature>
<dbReference type="InterPro" id="IPR050368">
    <property type="entry name" value="ClC-type_chloride_channel"/>
</dbReference>